<dbReference type="STRING" id="366602.Caul_0393"/>
<dbReference type="OrthoDB" id="8907865at2"/>
<sequence length="109" mass="11753">MTYDEFQRHIGKAGLTLKEFAGLIRMNRISISNLSKKGEVPSHLAVMACLMGEMAERQIDFRAALTKIDIEPRKPRGAAASGRFGGSKQKDLFAAEGALSNDGKGSGRA</sequence>
<organism evidence="1">
    <name type="scientific">Caulobacter sp. (strain K31)</name>
    <dbReference type="NCBI Taxonomy" id="366602"/>
    <lineage>
        <taxon>Bacteria</taxon>
        <taxon>Pseudomonadati</taxon>
        <taxon>Pseudomonadota</taxon>
        <taxon>Alphaproteobacteria</taxon>
        <taxon>Caulobacterales</taxon>
        <taxon>Caulobacteraceae</taxon>
        <taxon>Caulobacter</taxon>
    </lineage>
</organism>
<evidence type="ECO:0000313" key="1">
    <source>
        <dbReference type="EMBL" id="ABZ69530.1"/>
    </source>
</evidence>
<accession>B0T5H2</accession>
<proteinExistence type="predicted"/>
<protein>
    <recommendedName>
        <fullName evidence="2">DNA-binding protein</fullName>
    </recommendedName>
</protein>
<dbReference type="KEGG" id="cak:Caul_0393"/>
<gene>
    <name evidence="1" type="ordered locus">Caul_0393</name>
</gene>
<reference evidence="1" key="1">
    <citation type="submission" date="2008-01" db="EMBL/GenBank/DDBJ databases">
        <title>Complete sequence of chromosome of Caulobacter sp. K31.</title>
        <authorList>
            <consortium name="US DOE Joint Genome Institute"/>
            <person name="Copeland A."/>
            <person name="Lucas S."/>
            <person name="Lapidus A."/>
            <person name="Barry K."/>
            <person name="Glavina del Rio T."/>
            <person name="Dalin E."/>
            <person name="Tice H."/>
            <person name="Pitluck S."/>
            <person name="Bruce D."/>
            <person name="Goodwin L."/>
            <person name="Thompson L.S."/>
            <person name="Brettin T."/>
            <person name="Detter J.C."/>
            <person name="Han C."/>
            <person name="Schmutz J."/>
            <person name="Larimer F."/>
            <person name="Land M."/>
            <person name="Hauser L."/>
            <person name="Kyrpides N."/>
            <person name="Kim E."/>
            <person name="Stephens C."/>
            <person name="Richardson P."/>
        </authorList>
    </citation>
    <scope>NUCLEOTIDE SEQUENCE [LARGE SCALE GENOMIC DNA]</scope>
    <source>
        <strain evidence="1">K31</strain>
    </source>
</reference>
<evidence type="ECO:0008006" key="2">
    <source>
        <dbReference type="Google" id="ProtNLM"/>
    </source>
</evidence>
<dbReference type="EMBL" id="CP000927">
    <property type="protein sequence ID" value="ABZ69530.1"/>
    <property type="molecule type" value="Genomic_DNA"/>
</dbReference>
<dbReference type="HOGENOM" id="CLU_171761_0_0_5"/>
<dbReference type="AlphaFoldDB" id="B0T5H2"/>
<dbReference type="eggNOG" id="ENOG5033262">
    <property type="taxonomic scope" value="Bacteria"/>
</dbReference>
<name>B0T5H2_CAUSK</name>